<sequence>MAKELAALVLVILTLMCASSVHAVPDEEFYTECENIVKKWAASSLDAEVKDKHTLQDLLFFLHIPRTGGRTYYYCFLRKLYTSYLECPRSYDKLHFDPSKPDCRLLVTHDDYSIMSKLPKGRTSVVTILRNPIDRVFSAYEFSVEVAARFLVHPNLTSAIQMSNKVRSGNIGVSTLDIWPWKYLVPWMRADLFARRNGREHGDFREIKETKNPYEMKDIVMPFEEFINSAEAYDILHNGATFQIAGLTNNSYLEDREVHSCVMSYQSLGKYVLEVAKKRLDNMLYVGLTEHHKESATIFADVVGKQVFSQLQALSSNFTRTTSNKTEVMSSSTDSEIAKSFRTKERKAIEIPSSNNAQSTNETMTVEELMEAYDGCSSSLRKTQARRRTSSFKRISPANFSKEARLQVPEAILQKIKSLNSLDMELYKHAQHIFEQQKNRLLQKTVQVEVPGDDRFNEDPHKHAEHIFAQQKVPPVQKSVKVDMQKDDGFKEDQYGVLVFILKNILFGITVLFSVVLVMLLYSARRIFCSSEISACRYILSCERTTVGNNLCTYDFHFQFWHFTPISFLRMR</sequence>
<feature type="signal peptide" evidence="8">
    <location>
        <begin position="1"/>
        <end position="23"/>
    </location>
</feature>
<dbReference type="Gramene" id="RZC83586">
    <property type="protein sequence ID" value="RZC83586"/>
    <property type="gene ID" value="C5167_046372"/>
</dbReference>
<reference evidence="9 10" key="1">
    <citation type="journal article" date="2018" name="Science">
        <title>The opium poppy genome and morphinan production.</title>
        <authorList>
            <person name="Guo L."/>
            <person name="Winzer T."/>
            <person name="Yang X."/>
            <person name="Li Y."/>
            <person name="Ning Z."/>
            <person name="He Z."/>
            <person name="Teodor R."/>
            <person name="Lu Y."/>
            <person name="Bowser T.A."/>
            <person name="Graham I.A."/>
            <person name="Ye K."/>
        </authorList>
    </citation>
    <scope>NUCLEOTIDE SEQUENCE [LARGE SCALE GENOMIC DNA]</scope>
    <source>
        <strain evidence="10">cv. HN1</strain>
        <tissue evidence="9">Leaves</tissue>
    </source>
</reference>
<dbReference type="GO" id="GO:0017095">
    <property type="term" value="F:heparan sulfate 6-sulfotransferase activity"/>
    <property type="evidence" value="ECO:0007669"/>
    <property type="project" value="TreeGrafter"/>
</dbReference>
<evidence type="ECO:0000256" key="6">
    <source>
        <dbReference type="ARBA" id="ARBA00023180"/>
    </source>
</evidence>
<keyword evidence="4 7" id="KW-1133">Transmembrane helix</keyword>
<feature type="chain" id="PRO_5021495561" description="Sulfotransferase" evidence="8">
    <location>
        <begin position="24"/>
        <end position="572"/>
    </location>
</feature>
<dbReference type="GO" id="GO:0016020">
    <property type="term" value="C:membrane"/>
    <property type="evidence" value="ECO:0007669"/>
    <property type="project" value="UniProtKB-SubCell"/>
</dbReference>
<gene>
    <name evidence="9" type="ORF">C5167_046372</name>
</gene>
<dbReference type="InterPro" id="IPR027417">
    <property type="entry name" value="P-loop_NTPase"/>
</dbReference>
<dbReference type="InterPro" id="IPR010635">
    <property type="entry name" value="Heparan_SO4-6-sulfoTrfase"/>
</dbReference>
<keyword evidence="2" id="KW-0808">Transferase</keyword>
<evidence type="ECO:0000313" key="10">
    <source>
        <dbReference type="Proteomes" id="UP000316621"/>
    </source>
</evidence>
<accession>A0A4Y7LEC0</accession>
<dbReference type="OMA" id="DFDHCER"/>
<name>A0A4Y7LEC0_PAPSO</name>
<evidence type="ECO:0008006" key="11">
    <source>
        <dbReference type="Google" id="ProtNLM"/>
    </source>
</evidence>
<dbReference type="STRING" id="3469.A0A4Y7LEC0"/>
<evidence type="ECO:0000256" key="2">
    <source>
        <dbReference type="ARBA" id="ARBA00022679"/>
    </source>
</evidence>
<dbReference type="EMBL" id="CM010725">
    <property type="protein sequence ID" value="RZC83586.1"/>
    <property type="molecule type" value="Genomic_DNA"/>
</dbReference>
<evidence type="ECO:0000313" key="9">
    <source>
        <dbReference type="EMBL" id="RZC83586.1"/>
    </source>
</evidence>
<dbReference type="Proteomes" id="UP000316621">
    <property type="component" value="Chromosome 11"/>
</dbReference>
<keyword evidence="10" id="KW-1185">Reference proteome</keyword>
<organism evidence="9 10">
    <name type="scientific">Papaver somniferum</name>
    <name type="common">Opium poppy</name>
    <dbReference type="NCBI Taxonomy" id="3469"/>
    <lineage>
        <taxon>Eukaryota</taxon>
        <taxon>Viridiplantae</taxon>
        <taxon>Streptophyta</taxon>
        <taxon>Embryophyta</taxon>
        <taxon>Tracheophyta</taxon>
        <taxon>Spermatophyta</taxon>
        <taxon>Magnoliopsida</taxon>
        <taxon>Ranunculales</taxon>
        <taxon>Papaveraceae</taxon>
        <taxon>Papaveroideae</taxon>
        <taxon>Papaver</taxon>
    </lineage>
</organism>
<feature type="transmembrane region" description="Helical" evidence="7">
    <location>
        <begin position="495"/>
        <end position="522"/>
    </location>
</feature>
<dbReference type="PANTHER" id="PTHR12812:SF0">
    <property type="entry name" value="HEPARAN-SULFATE 6-O-SULFOTRANSFERASE"/>
    <property type="match status" value="1"/>
</dbReference>
<keyword evidence="6" id="KW-0325">Glycoprotein</keyword>
<dbReference type="SUPFAM" id="SSF52540">
    <property type="entry name" value="P-loop containing nucleoside triphosphate hydrolases"/>
    <property type="match status" value="1"/>
</dbReference>
<proteinExistence type="predicted"/>
<evidence type="ECO:0000256" key="3">
    <source>
        <dbReference type="ARBA" id="ARBA00022692"/>
    </source>
</evidence>
<evidence type="ECO:0000256" key="7">
    <source>
        <dbReference type="SAM" id="Phobius"/>
    </source>
</evidence>
<comment type="subcellular location">
    <subcellularLocation>
        <location evidence="1">Membrane</location>
        <topology evidence="1">Single-pass membrane protein</topology>
    </subcellularLocation>
</comment>
<evidence type="ECO:0000256" key="8">
    <source>
        <dbReference type="SAM" id="SignalP"/>
    </source>
</evidence>
<evidence type="ECO:0000256" key="4">
    <source>
        <dbReference type="ARBA" id="ARBA00022989"/>
    </source>
</evidence>
<evidence type="ECO:0000256" key="5">
    <source>
        <dbReference type="ARBA" id="ARBA00023136"/>
    </source>
</evidence>
<dbReference type="Gene3D" id="3.40.50.300">
    <property type="entry name" value="P-loop containing nucleotide triphosphate hydrolases"/>
    <property type="match status" value="2"/>
</dbReference>
<dbReference type="PANTHER" id="PTHR12812">
    <property type="entry name" value="HEPARAN SULFATE 6-O-SULFOTRANSFERASE 3"/>
    <property type="match status" value="1"/>
</dbReference>
<evidence type="ECO:0000256" key="1">
    <source>
        <dbReference type="ARBA" id="ARBA00004167"/>
    </source>
</evidence>
<keyword evidence="3 7" id="KW-0812">Transmembrane</keyword>
<keyword evidence="5 7" id="KW-0472">Membrane</keyword>
<protein>
    <recommendedName>
        <fullName evidence="11">Sulfotransferase</fullName>
    </recommendedName>
</protein>
<keyword evidence="8" id="KW-0732">Signal</keyword>
<dbReference type="AlphaFoldDB" id="A0A4Y7LEC0"/>